<sequence>MPKRIEAVIKSKVRNCEIEQLKDRCLTLKEEISLQQCEASYYEKRQRELHSIIFMNEKRRTQLKKCIIQLTNIINAFR</sequence>
<gene>
    <name evidence="1" type="ORF">NQ317_012312</name>
</gene>
<organism evidence="1 2">
    <name type="scientific">Molorchus minor</name>
    <dbReference type="NCBI Taxonomy" id="1323400"/>
    <lineage>
        <taxon>Eukaryota</taxon>
        <taxon>Metazoa</taxon>
        <taxon>Ecdysozoa</taxon>
        <taxon>Arthropoda</taxon>
        <taxon>Hexapoda</taxon>
        <taxon>Insecta</taxon>
        <taxon>Pterygota</taxon>
        <taxon>Neoptera</taxon>
        <taxon>Endopterygota</taxon>
        <taxon>Coleoptera</taxon>
        <taxon>Polyphaga</taxon>
        <taxon>Cucujiformia</taxon>
        <taxon>Chrysomeloidea</taxon>
        <taxon>Cerambycidae</taxon>
        <taxon>Lamiinae</taxon>
        <taxon>Monochamini</taxon>
        <taxon>Molorchus</taxon>
    </lineage>
</organism>
<name>A0ABQ9IUD4_9CUCU</name>
<reference evidence="1" key="1">
    <citation type="journal article" date="2023" name="Insect Mol. Biol.">
        <title>Genome sequencing provides insights into the evolution of gene families encoding plant cell wall-degrading enzymes in longhorned beetles.</title>
        <authorList>
            <person name="Shin N.R."/>
            <person name="Okamura Y."/>
            <person name="Kirsch R."/>
            <person name="Pauchet Y."/>
        </authorList>
    </citation>
    <scope>NUCLEOTIDE SEQUENCE</scope>
    <source>
        <strain evidence="1">MMC_N1</strain>
    </source>
</reference>
<comment type="caution">
    <text evidence="1">The sequence shown here is derived from an EMBL/GenBank/DDBJ whole genome shotgun (WGS) entry which is preliminary data.</text>
</comment>
<evidence type="ECO:0000313" key="2">
    <source>
        <dbReference type="Proteomes" id="UP001162164"/>
    </source>
</evidence>
<keyword evidence="2" id="KW-1185">Reference proteome</keyword>
<proteinExistence type="predicted"/>
<protein>
    <submittedName>
        <fullName evidence="1">Uncharacterized protein</fullName>
    </submittedName>
</protein>
<dbReference type="Proteomes" id="UP001162164">
    <property type="component" value="Unassembled WGS sequence"/>
</dbReference>
<evidence type="ECO:0000313" key="1">
    <source>
        <dbReference type="EMBL" id="KAJ8966017.1"/>
    </source>
</evidence>
<dbReference type="EMBL" id="JAPWTJ010002473">
    <property type="protein sequence ID" value="KAJ8966017.1"/>
    <property type="molecule type" value="Genomic_DNA"/>
</dbReference>
<accession>A0ABQ9IUD4</accession>